<proteinExistence type="predicted"/>
<dbReference type="RefSeq" id="WP_144870559.1">
    <property type="nucleotide sequence ID" value="NZ_LR213904.1"/>
</dbReference>
<dbReference type="InterPro" id="IPR014951">
    <property type="entry name" value="DUF1822"/>
</dbReference>
<reference evidence="1 2" key="1">
    <citation type="submission" date="2019-01" db="EMBL/GenBank/DDBJ databases">
        <authorList>
            <person name="Brito A."/>
        </authorList>
    </citation>
    <scope>NUCLEOTIDE SEQUENCE [LARGE SCALE GENOMIC DNA]</scope>
    <source>
        <strain evidence="1">1</strain>
    </source>
</reference>
<dbReference type="OrthoDB" id="440486at2"/>
<evidence type="ECO:0000313" key="1">
    <source>
        <dbReference type="EMBL" id="VEP12565.1"/>
    </source>
</evidence>
<dbReference type="AlphaFoldDB" id="A0A563VMQ4"/>
<evidence type="ECO:0000313" key="2">
    <source>
        <dbReference type="Proteomes" id="UP000320055"/>
    </source>
</evidence>
<organism evidence="1 2">
    <name type="scientific">Hyella patelloides LEGE 07179</name>
    <dbReference type="NCBI Taxonomy" id="945734"/>
    <lineage>
        <taxon>Bacteria</taxon>
        <taxon>Bacillati</taxon>
        <taxon>Cyanobacteriota</taxon>
        <taxon>Cyanophyceae</taxon>
        <taxon>Pleurocapsales</taxon>
        <taxon>Hyellaceae</taxon>
        <taxon>Hyella</taxon>
    </lineage>
</organism>
<gene>
    <name evidence="1" type="ORF">H1P_1530017</name>
</gene>
<dbReference type="Pfam" id="PF08852">
    <property type="entry name" value="DUF1822"/>
    <property type="match status" value="2"/>
</dbReference>
<keyword evidence="2" id="KW-1185">Reference proteome</keyword>
<dbReference type="EMBL" id="CAACVJ010000061">
    <property type="protein sequence ID" value="VEP12565.1"/>
    <property type="molecule type" value="Genomic_DNA"/>
</dbReference>
<evidence type="ECO:0008006" key="3">
    <source>
        <dbReference type="Google" id="ProtNLM"/>
    </source>
</evidence>
<name>A0A563VMQ4_9CYAN</name>
<dbReference type="Proteomes" id="UP000320055">
    <property type="component" value="Unassembled WGS sequence"/>
</dbReference>
<accession>A0A563VMQ4</accession>
<protein>
    <recommendedName>
        <fullName evidence="3">DUF1822 family protein</fullName>
    </recommendedName>
</protein>
<sequence length="375" mass="42514">MTNSSDHRLLLPETIWLETEDYQRANIISNHVKAEKQRWQTYLNLIALFGLESWLAERLPQPKITPKIDTTKQIYYLQVGDFTITAIAVSNLLDEMVQVSSQQLNNHPTHFYALLEINEEAEEAIFRGLLRRDNLDAYLVGGNAASRRAMRSESFREASPLGQVAYSTPSASPGNQSWQTSYGDYSFPLSWFDPEPNHLLAYCQHLTPEAIALPVGQTESTPTVRSTITATRTKLTQWLQDTVIEGWSAIETLIDSEMNLAYSTRNVALEYKKGKLINLGVELNNITMALLVTVKEEEENKLGVVIQLYPISGEQYLPPQVQLTLLSKAGKTLQSSQARERDNYIQLKPFKGKLGKRFSIEIALEDMKVKEDFEL</sequence>